<name>A0A1K0G6T2_9BASI</name>
<feature type="region of interest" description="Disordered" evidence="1">
    <location>
        <begin position="383"/>
        <end position="409"/>
    </location>
</feature>
<dbReference type="AlphaFoldDB" id="A0A1K0G6T2"/>
<organism evidence="2 3">
    <name type="scientific">Ustilago bromivora</name>
    <dbReference type="NCBI Taxonomy" id="307758"/>
    <lineage>
        <taxon>Eukaryota</taxon>
        <taxon>Fungi</taxon>
        <taxon>Dikarya</taxon>
        <taxon>Basidiomycota</taxon>
        <taxon>Ustilaginomycotina</taxon>
        <taxon>Ustilaginomycetes</taxon>
        <taxon>Ustilaginales</taxon>
        <taxon>Ustilaginaceae</taxon>
        <taxon>Ustilago</taxon>
    </lineage>
</organism>
<reference evidence="3" key="1">
    <citation type="submission" date="2016-04" db="EMBL/GenBank/DDBJ databases">
        <authorList>
            <person name="Guldener U."/>
            <person name="Guldener U."/>
        </authorList>
    </citation>
    <scope>NUCLEOTIDE SEQUENCE [LARGE SCALE GENOMIC DNA]</scope>
    <source>
        <strain evidence="3">UB2112</strain>
    </source>
</reference>
<feature type="region of interest" description="Disordered" evidence="1">
    <location>
        <begin position="1"/>
        <end position="26"/>
    </location>
</feature>
<dbReference type="Proteomes" id="UP000179920">
    <property type="component" value="Chromosome X"/>
</dbReference>
<feature type="compositionally biased region" description="Polar residues" evidence="1">
    <location>
        <begin position="1"/>
        <end position="10"/>
    </location>
</feature>
<evidence type="ECO:0000313" key="3">
    <source>
        <dbReference type="Proteomes" id="UP000179920"/>
    </source>
</evidence>
<dbReference type="EMBL" id="LT558126">
    <property type="protein sequence ID" value="SAM83386.1"/>
    <property type="molecule type" value="Genomic_DNA"/>
</dbReference>
<evidence type="ECO:0000256" key="1">
    <source>
        <dbReference type="SAM" id="MobiDB-lite"/>
    </source>
</evidence>
<dbReference type="OrthoDB" id="2552507at2759"/>
<feature type="region of interest" description="Disordered" evidence="1">
    <location>
        <begin position="38"/>
        <end position="59"/>
    </location>
</feature>
<accession>A0A1K0G6T2</accession>
<feature type="compositionally biased region" description="Polar residues" evidence="1">
    <location>
        <begin position="38"/>
        <end position="53"/>
    </location>
</feature>
<proteinExistence type="predicted"/>
<gene>
    <name evidence="2" type="ORF">UBRO_05399</name>
</gene>
<protein>
    <submittedName>
        <fullName evidence="2">Uncharacterized protein</fullName>
    </submittedName>
</protein>
<evidence type="ECO:0000313" key="2">
    <source>
        <dbReference type="EMBL" id="SAM83386.1"/>
    </source>
</evidence>
<sequence>MTSYRSSWASRATGVPPRLRISKQPVKGPLLAPATITADSLQASASQQGNTREPSFAEPQFVFPPRTSVQKRWPHDESHPHVRSFISLDGQYDDDEPTLDIIPSPSRRRKFPLPTSSVPPGFSAHAIFSFGCVSCDSTDSTYSHDSLSGHPFSLQFPGGDERDLRASSTGSMFELDELDNFRSPFIDRGVSTAGFMNAPTDVDEVQAEVGVSSATSTIVPAHHGAGVHSYSTATLILSNSRPYSSSSSTTLTPSAAVVPSTNSMRVNDETAFPLPPFTSAATDVPFSRTMVFGDSDGFLSKKTPVATTTSVTTSESPSAFSKLKLFKTRTSPAPAPVVTSTPTQTLDLGSESGADQSLAIADIKREAQALLESIRTLSEEIDTSIPPTHHLPGSIYKRPNGTKSTSPATSLEAEVEGEGQKEVSFVAVDMAYLDVWRLMDSWYWSSFEVGPAPSV</sequence>